<dbReference type="EMBL" id="CZPT02000533">
    <property type="protein sequence ID" value="SCU66342.1"/>
    <property type="molecule type" value="Genomic_DNA"/>
</dbReference>
<feature type="compositionally biased region" description="Polar residues" evidence="9">
    <location>
        <begin position="969"/>
        <end position="984"/>
    </location>
</feature>
<dbReference type="Proteomes" id="UP000195570">
    <property type="component" value="Unassembled WGS sequence"/>
</dbReference>
<dbReference type="PROSITE" id="PS51194">
    <property type="entry name" value="HELICASE_CTER"/>
    <property type="match status" value="1"/>
</dbReference>
<reference evidence="12" key="1">
    <citation type="submission" date="2016-09" db="EMBL/GenBank/DDBJ databases">
        <authorList>
            <person name="Hebert L."/>
            <person name="Moumen B."/>
        </authorList>
    </citation>
    <scope>NUCLEOTIDE SEQUENCE [LARGE SCALE GENOMIC DNA]</scope>
    <source>
        <strain evidence="12">OVI</strain>
    </source>
</reference>
<proteinExistence type="inferred from homology"/>
<dbReference type="GO" id="GO:0005524">
    <property type="term" value="F:ATP binding"/>
    <property type="evidence" value="ECO:0007669"/>
    <property type="project" value="UniProtKB-KW"/>
</dbReference>
<evidence type="ECO:0000313" key="12">
    <source>
        <dbReference type="EMBL" id="SCU66342.1"/>
    </source>
</evidence>
<protein>
    <submittedName>
        <fullName evidence="12">SWI/SNF-related matrix-associated actin-dependent regulator of chromatin subfamily-related, putative</fullName>
    </submittedName>
</protein>
<dbReference type="GO" id="GO:0004386">
    <property type="term" value="F:helicase activity"/>
    <property type="evidence" value="ECO:0007669"/>
    <property type="project" value="UniProtKB-KW"/>
</dbReference>
<evidence type="ECO:0000256" key="2">
    <source>
        <dbReference type="ARBA" id="ARBA00007025"/>
    </source>
</evidence>
<dbReference type="SUPFAM" id="SSF52540">
    <property type="entry name" value="P-loop containing nucleoside triphosphate hydrolases"/>
    <property type="match status" value="2"/>
</dbReference>
<dbReference type="GO" id="GO:0005634">
    <property type="term" value="C:nucleus"/>
    <property type="evidence" value="ECO:0007669"/>
    <property type="project" value="UniProtKB-SubCell"/>
</dbReference>
<accession>A0A1G4I3P6</accession>
<evidence type="ECO:0000256" key="4">
    <source>
        <dbReference type="ARBA" id="ARBA00022801"/>
    </source>
</evidence>
<dbReference type="PANTHER" id="PTHR45797:SF1">
    <property type="entry name" value="HELICASE ARIP4"/>
    <property type="match status" value="1"/>
</dbReference>
<dbReference type="CDD" id="cd18007">
    <property type="entry name" value="DEXHc_ATRX-like"/>
    <property type="match status" value="1"/>
</dbReference>
<evidence type="ECO:0000256" key="5">
    <source>
        <dbReference type="ARBA" id="ARBA00022806"/>
    </source>
</evidence>
<dbReference type="PANTHER" id="PTHR45797">
    <property type="entry name" value="RAD54-LIKE"/>
    <property type="match status" value="1"/>
</dbReference>
<evidence type="ECO:0000256" key="6">
    <source>
        <dbReference type="ARBA" id="ARBA00022840"/>
    </source>
</evidence>
<comment type="subcellular location">
    <subcellularLocation>
        <location evidence="1">Nucleus</location>
    </subcellularLocation>
</comment>
<dbReference type="InterPro" id="IPR044574">
    <property type="entry name" value="ARIP4-like"/>
</dbReference>
<dbReference type="GeneID" id="92378802"/>
<dbReference type="SMART" id="SM00487">
    <property type="entry name" value="DEXDc"/>
    <property type="match status" value="1"/>
</dbReference>
<dbReference type="VEuPathDB" id="TriTrypDB:TEOVI_000486200"/>
<dbReference type="InterPro" id="IPR000330">
    <property type="entry name" value="SNF2_N"/>
</dbReference>
<organism evidence="12 13">
    <name type="scientific">Trypanosoma equiperdum</name>
    <dbReference type="NCBI Taxonomy" id="5694"/>
    <lineage>
        <taxon>Eukaryota</taxon>
        <taxon>Discoba</taxon>
        <taxon>Euglenozoa</taxon>
        <taxon>Kinetoplastea</taxon>
        <taxon>Metakinetoplastina</taxon>
        <taxon>Trypanosomatida</taxon>
        <taxon>Trypanosomatidae</taxon>
        <taxon>Trypanosoma</taxon>
    </lineage>
</organism>
<keyword evidence="13" id="KW-1185">Reference proteome</keyword>
<dbReference type="CDD" id="cd18793">
    <property type="entry name" value="SF2_C_SNF"/>
    <property type="match status" value="1"/>
</dbReference>
<dbReference type="InterPro" id="IPR038718">
    <property type="entry name" value="SNF2-like_sf"/>
</dbReference>
<keyword evidence="6" id="KW-0067">ATP-binding</keyword>
<keyword evidence="3" id="KW-0547">Nucleotide-binding</keyword>
<dbReference type="RefSeq" id="XP_067077798.1">
    <property type="nucleotide sequence ID" value="XM_067221697.1"/>
</dbReference>
<feature type="domain" description="Helicase ATP-binding" evidence="10">
    <location>
        <begin position="271"/>
        <end position="462"/>
    </location>
</feature>
<feature type="compositionally biased region" description="Polar residues" evidence="9">
    <location>
        <begin position="1019"/>
        <end position="1033"/>
    </location>
</feature>
<dbReference type="Gene3D" id="3.40.50.10810">
    <property type="entry name" value="Tandem AAA-ATPase domain"/>
    <property type="match status" value="1"/>
</dbReference>
<comment type="caution">
    <text evidence="12">The sequence shown here is derived from an EMBL/GenBank/DDBJ whole genome shotgun (WGS) entry which is preliminary data.</text>
</comment>
<evidence type="ECO:0000256" key="7">
    <source>
        <dbReference type="ARBA" id="ARBA00023125"/>
    </source>
</evidence>
<dbReference type="InterPro" id="IPR001650">
    <property type="entry name" value="Helicase_C-like"/>
</dbReference>
<dbReference type="GO" id="GO:0003677">
    <property type="term" value="F:DNA binding"/>
    <property type="evidence" value="ECO:0007669"/>
    <property type="project" value="UniProtKB-KW"/>
</dbReference>
<dbReference type="Pfam" id="PF00176">
    <property type="entry name" value="SNF2-rel_dom"/>
    <property type="match status" value="1"/>
</dbReference>
<evidence type="ECO:0000256" key="9">
    <source>
        <dbReference type="SAM" id="MobiDB-lite"/>
    </source>
</evidence>
<dbReference type="GO" id="GO:0016887">
    <property type="term" value="F:ATP hydrolysis activity"/>
    <property type="evidence" value="ECO:0007669"/>
    <property type="project" value="InterPro"/>
</dbReference>
<comment type="similarity">
    <text evidence="2">Belongs to the SNF2/RAD54 helicase family.</text>
</comment>
<evidence type="ECO:0000256" key="1">
    <source>
        <dbReference type="ARBA" id="ARBA00004123"/>
    </source>
</evidence>
<dbReference type="Pfam" id="PF00271">
    <property type="entry name" value="Helicase_C"/>
    <property type="match status" value="1"/>
</dbReference>
<feature type="region of interest" description="Disordered" evidence="9">
    <location>
        <begin position="1"/>
        <end position="40"/>
    </location>
</feature>
<evidence type="ECO:0000256" key="8">
    <source>
        <dbReference type="ARBA" id="ARBA00023242"/>
    </source>
</evidence>
<feature type="domain" description="Helicase C-terminal" evidence="11">
    <location>
        <begin position="641"/>
        <end position="809"/>
    </location>
</feature>
<dbReference type="InterPro" id="IPR014001">
    <property type="entry name" value="Helicase_ATP-bd"/>
</dbReference>
<sequence length="1068" mass="119446">MDGDELFVLTPSDDGDLSQAGDEGKGGPEGNENREGSSTAASASITELEFLFLRKPLNAPLVKGSITYGKLNEGNAQNQQSPQVQVDVKKEESSSSNGGVSLGVGSDVQRVTIESKTASTLLSTNVQAEAAVNIRMLRAMTSADVRSVLKPFFHKNQTSMEYFEKVTTQLKEKVIAGKILDEKEKDMLERWRLLVNISNWGDGSRKADDVLFPPELVQPAEALLEPGWSSNKTAADETTACPPPTNGCKIYLRAHQLKGIRFMWSILAEGPVGQVPAVGCILAHTMGLGKTCQVIIFLHLFLDMLRKMGGSWYKSKKKQRRILIVVPKSTRAVWIEEFNMWSKFFPRDKRIVPLSVEDCTRVGQRVRAFNEWKTNGGVLLAGYEMLLNVAKCIGTTSQEVWNPSSYVDLLVCDEAHRLKSENLQIANVLRSFNPLRRLLITGTPLQNHLKEYWAMVDMAVWKYFNKQRFSQFFVSPIEAAADQKASLDEVTVARMKTFALSRELRNFVQCADGTALRKELPPLHEYVVVLPLSQSQAKLYNEFLQLARHSGARHRAFLEIAIAINKICAHPQLLYATGFATGEEGQSEALGLLSDGEGDDNFMTECPEAGQENVALRSKRRGLCQPPPGYVPMPEEGTKLYVSILIIKAAVLRGERCLFFSMSTKLLDIFEGIIAEMNDRWLKDGSLSRPIVFCRLDGRKTEWERSEALRSFASSTGADLFLLSTKAGGIGLTITSATRVIIADGSFNPADDTQAIGRAYRYGQTQPVYAYRLVCYQTFEHRMFQQKLAKEWLFRTVVEEASLKRDSLSGLRIQPIYELLNSKQNVRSGPQQLTDEQRQSTTSITSEDAVLADVSKHILYAERHSMFLQRDETTNLTAEERFFREEYEKNRLFDTDNMPDPVEGAQLREVWKQNFHKSQLEPQAKTLGALLDNIIKSRAEADPQLADLLSKMGIVRKGIDNLVVDASDEPNNSEVTERPQANQRNSRRDDENESKGYLPEPKAPRLESVPRVRRGLGGNTSAQSVLSHSNADSSCVGPFEPLVDPKFYGELRHGGSPYRPIYVDDDTV</sequence>
<evidence type="ECO:0000256" key="3">
    <source>
        <dbReference type="ARBA" id="ARBA00022741"/>
    </source>
</evidence>
<dbReference type="InterPro" id="IPR049730">
    <property type="entry name" value="SNF2/RAD54-like_C"/>
</dbReference>
<feature type="region of interest" description="Disordered" evidence="9">
    <location>
        <begin position="965"/>
        <end position="1068"/>
    </location>
</feature>
<evidence type="ECO:0000259" key="10">
    <source>
        <dbReference type="PROSITE" id="PS51192"/>
    </source>
</evidence>
<keyword evidence="8" id="KW-0539">Nucleus</keyword>
<feature type="region of interest" description="Disordered" evidence="9">
    <location>
        <begin position="72"/>
        <end position="101"/>
    </location>
</feature>
<name>A0A1G4I3P6_TRYEQ</name>
<feature type="compositionally biased region" description="Basic and acidic residues" evidence="9">
    <location>
        <begin position="22"/>
        <end position="35"/>
    </location>
</feature>
<gene>
    <name evidence="12" type="ORF">TEOVI_000486200</name>
</gene>
<keyword evidence="4" id="KW-0378">Hydrolase</keyword>
<keyword evidence="5" id="KW-0347">Helicase</keyword>
<dbReference type="SMART" id="SM00490">
    <property type="entry name" value="HELICc"/>
    <property type="match status" value="1"/>
</dbReference>
<evidence type="ECO:0000313" key="13">
    <source>
        <dbReference type="Proteomes" id="UP000195570"/>
    </source>
</evidence>
<feature type="compositionally biased region" description="Polar residues" evidence="9">
    <location>
        <begin position="74"/>
        <end position="84"/>
    </location>
</feature>
<dbReference type="Gene3D" id="3.40.50.300">
    <property type="entry name" value="P-loop containing nucleotide triphosphate hydrolases"/>
    <property type="match status" value="1"/>
</dbReference>
<dbReference type="PROSITE" id="PS51192">
    <property type="entry name" value="HELICASE_ATP_BIND_1"/>
    <property type="match status" value="1"/>
</dbReference>
<keyword evidence="7" id="KW-0238">DNA-binding</keyword>
<dbReference type="AlphaFoldDB" id="A0A1G4I3P6"/>
<dbReference type="InterPro" id="IPR027417">
    <property type="entry name" value="P-loop_NTPase"/>
</dbReference>
<evidence type="ECO:0000259" key="11">
    <source>
        <dbReference type="PROSITE" id="PS51194"/>
    </source>
</evidence>